<dbReference type="KEGG" id="tro:trd_0472"/>
<dbReference type="eggNOG" id="ENOG5030T82">
    <property type="taxonomic scope" value="Bacteria"/>
</dbReference>
<accession>B9KYC7</accession>
<dbReference type="OrthoDB" id="165405at2"/>
<evidence type="ECO:0000313" key="2">
    <source>
        <dbReference type="Proteomes" id="UP000000447"/>
    </source>
</evidence>
<name>B9KYC7_THERP</name>
<dbReference type="HOGENOM" id="CLU_1937154_0_0_0"/>
<evidence type="ECO:0000313" key="1">
    <source>
        <dbReference type="EMBL" id="ACM05657.1"/>
    </source>
</evidence>
<protein>
    <submittedName>
        <fullName evidence="1">Uncharacterized protein</fullName>
    </submittedName>
</protein>
<sequence>MARPSDAYVTICARYARWLGKGLQPEPGDWLVNQEGHPHAVTLVTSPQRAAGEEEILVPSLERLLAELAKECASFVIDYSGGEFACVAFDEQGRSLANVVASDASAAVAQALVFIRAERAAQERATRSPQ</sequence>
<gene>
    <name evidence="1" type="ordered locus">trd_0472</name>
</gene>
<dbReference type="Proteomes" id="UP000000447">
    <property type="component" value="Chromosome"/>
</dbReference>
<organism evidence="1 2">
    <name type="scientific">Thermomicrobium roseum (strain ATCC 27502 / DSM 5159 / P-2)</name>
    <dbReference type="NCBI Taxonomy" id="309801"/>
    <lineage>
        <taxon>Bacteria</taxon>
        <taxon>Pseudomonadati</taxon>
        <taxon>Thermomicrobiota</taxon>
        <taxon>Thermomicrobia</taxon>
        <taxon>Thermomicrobiales</taxon>
        <taxon>Thermomicrobiaceae</taxon>
        <taxon>Thermomicrobium</taxon>
    </lineage>
</organism>
<dbReference type="EMBL" id="CP001275">
    <property type="protein sequence ID" value="ACM05657.1"/>
    <property type="molecule type" value="Genomic_DNA"/>
</dbReference>
<reference evidence="1 2" key="1">
    <citation type="journal article" date="2009" name="PLoS ONE">
        <title>Complete genome sequence of the aerobic CO-oxidizing thermophile Thermomicrobium roseum.</title>
        <authorList>
            <person name="Wu D."/>
            <person name="Raymond J."/>
            <person name="Wu M."/>
            <person name="Chatterji S."/>
            <person name="Ren Q."/>
            <person name="Graham J.E."/>
            <person name="Bryant D.A."/>
            <person name="Robb F."/>
            <person name="Colman A."/>
            <person name="Tallon L.J."/>
            <person name="Badger J.H."/>
            <person name="Madupu R."/>
            <person name="Ward N.L."/>
            <person name="Eisen J.A."/>
        </authorList>
    </citation>
    <scope>NUCLEOTIDE SEQUENCE [LARGE SCALE GENOMIC DNA]</scope>
    <source>
        <strain evidence="2">ATCC 27502 / DSM 5159 / P-2</strain>
    </source>
</reference>
<proteinExistence type="predicted"/>
<dbReference type="AlphaFoldDB" id="B9KYC7"/>
<dbReference type="RefSeq" id="WP_012641877.1">
    <property type="nucleotide sequence ID" value="NC_011959.1"/>
</dbReference>
<keyword evidence="2" id="KW-1185">Reference proteome</keyword>